<dbReference type="GO" id="GO:0006493">
    <property type="term" value="P:protein O-linked glycosylation"/>
    <property type="evidence" value="ECO:0007669"/>
    <property type="project" value="TreeGrafter"/>
</dbReference>
<dbReference type="Gene3D" id="3.40.50.11380">
    <property type="match status" value="1"/>
</dbReference>
<dbReference type="InterPro" id="IPR001173">
    <property type="entry name" value="Glyco_trans_2-like"/>
</dbReference>
<feature type="repeat" description="TPR" evidence="1">
    <location>
        <begin position="140"/>
        <end position="173"/>
    </location>
</feature>
<dbReference type="InterPro" id="IPR011990">
    <property type="entry name" value="TPR-like_helical_dom_sf"/>
</dbReference>
<dbReference type="SUPFAM" id="SSF53756">
    <property type="entry name" value="UDP-Glycosyltransferase/glycogen phosphorylase"/>
    <property type="match status" value="1"/>
</dbReference>
<dbReference type="Pfam" id="PF13181">
    <property type="entry name" value="TPR_8"/>
    <property type="match status" value="1"/>
</dbReference>
<accession>A0A8K1CIY0</accession>
<dbReference type="InterPro" id="IPR019734">
    <property type="entry name" value="TPR_rpt"/>
</dbReference>
<dbReference type="GO" id="GO:0016757">
    <property type="term" value="F:glycosyltransferase activity"/>
    <property type="evidence" value="ECO:0007669"/>
    <property type="project" value="TreeGrafter"/>
</dbReference>
<sequence>MDATSWVEVVSDAYDAALGHRQRGEYWQAREYFEVILQMKANVSSDGYERERIERLQTWTHYHFADLLLRNPQDSGQYDMRKAREHYQAALDGDKELHVFGLVEIFHCYNSMGTLSIDLGEFVKAERYLRTVIDVDPTAVEPLGNLAMLFNHQGRLDEALYFNTKAINLRPRDFRLLHNMGVTYELLNQEDRAREYWERALSIKPDSVETLISLSHLFGERGDTERAKSLIARAEAIVIESSTLDRAKLYSIQIRAAMLHLKMIYASVEDLKRSRAQYEQSLQAIALETLPVLPPDPLISVGSGCFGYNAIYQGYNDLAVRARLADIYRRSLPKLSFVANHVTQWRNYQHVFLDRDSNHSKGTNIVYHRRRIRVGFHSAFMRHHSVGLLMSRVIERLDRDRFEVFVITYTNSVTDELTRRVLSTIEPGHHVSIPHRNFEDAQLLIAALQLDVIIFTEIGMDPATYFLAFSKLALRSSSFWGHGTTSGIDTIDYFVSSTLFRHSTNKEDRSQTRYSECLFEMESLSTSFPRPPPPGIDSLTRKSLGLPSTSVLPLMILVPQTLYKLHPDFDSIVQRTLTAVPTSFLVFPIGNKPTLVSQLTKRWRHRLSDDVYRRIFFVRPLRSREFLALCAMSDLVLDPFPVGGGRSSFEIFSVGTPILGLRSRTTILQLTLGMYRVMEMEGCCMFDDEDSLVDRGVGLLRNSTARQALRREIMAKSSRLYDNDAVVTEWGRFFAEILANPPPKSRTSAEFSTGQTRLLDECSVRGAHPSHQVLYEVEVRSPLRVAKGRRQVKTLVLRGGDEPFMTAQQFANSFDPPLDELQTAFLGKTLWNMHHRRQSPVVKSFKMSEPGVSHVLIEIREGDDVYQVIPWLVKSQLGPSYHEAAERLIQRATETATSHMPHIQTDEWIQARSFEPALSPQRADSPQRDCIALVITTCKRLAMFRRAIESLARVLGIQRDSDWSRWFCQMLVVDDNSSAQARIAMQSLLPTFMFTFKMKEERGHAKSLNMALQRLQARFLFYVEDDWEFRGSNADFLRNTVTILRKTELVQVLINTQSSGWSRYLRDETSDTNIQYFRHEFAVLDPGHRFSYWPGFSLNPGVWDIAKLQHVLESQAFDEASDIFERVFSLRVWRAGLQTGYLAEQHCVHIGAEPGTNASAYVLNGLPRRFDIQT</sequence>
<evidence type="ECO:0000259" key="2">
    <source>
        <dbReference type="Pfam" id="PF00535"/>
    </source>
</evidence>
<keyword evidence="1" id="KW-0802">TPR repeat</keyword>
<dbReference type="Proteomes" id="UP000794436">
    <property type="component" value="Unassembled WGS sequence"/>
</dbReference>
<dbReference type="AlphaFoldDB" id="A0A8K1CIY0"/>
<dbReference type="PROSITE" id="PS50005">
    <property type="entry name" value="TPR"/>
    <property type="match status" value="3"/>
</dbReference>
<organism evidence="3 4">
    <name type="scientific">Pythium oligandrum</name>
    <name type="common">Mycoparasitic fungus</name>
    <dbReference type="NCBI Taxonomy" id="41045"/>
    <lineage>
        <taxon>Eukaryota</taxon>
        <taxon>Sar</taxon>
        <taxon>Stramenopiles</taxon>
        <taxon>Oomycota</taxon>
        <taxon>Peronosporomycetes</taxon>
        <taxon>Pythiales</taxon>
        <taxon>Pythiaceae</taxon>
        <taxon>Pythium</taxon>
    </lineage>
</organism>
<reference evidence="3" key="1">
    <citation type="submission" date="2019-03" db="EMBL/GenBank/DDBJ databases">
        <title>Long read genome sequence of the mycoparasitic Pythium oligandrum ATCC 38472 isolated from sugarbeet rhizosphere.</title>
        <authorList>
            <person name="Gaulin E."/>
        </authorList>
    </citation>
    <scope>NUCLEOTIDE SEQUENCE</scope>
    <source>
        <strain evidence="3">ATCC 38472_TT</strain>
    </source>
</reference>
<keyword evidence="4" id="KW-1185">Reference proteome</keyword>
<dbReference type="SMART" id="SM00028">
    <property type="entry name" value="TPR"/>
    <property type="match status" value="4"/>
</dbReference>
<comment type="caution">
    <text evidence="3">The sequence shown here is derived from an EMBL/GenBank/DDBJ whole genome shotgun (WGS) entry which is preliminary data.</text>
</comment>
<dbReference type="OrthoDB" id="9991317at2759"/>
<gene>
    <name evidence="3" type="ORF">Poli38472_002501</name>
</gene>
<dbReference type="Pfam" id="PF00535">
    <property type="entry name" value="Glycos_transf_2"/>
    <property type="match status" value="1"/>
</dbReference>
<feature type="domain" description="Glycosyltransferase 2-like" evidence="2">
    <location>
        <begin position="933"/>
        <end position="1078"/>
    </location>
</feature>
<evidence type="ECO:0000313" key="4">
    <source>
        <dbReference type="Proteomes" id="UP000794436"/>
    </source>
</evidence>
<dbReference type="EMBL" id="SPLM01000072">
    <property type="protein sequence ID" value="TMW63560.1"/>
    <property type="molecule type" value="Genomic_DNA"/>
</dbReference>
<feature type="repeat" description="TPR" evidence="1">
    <location>
        <begin position="106"/>
        <end position="139"/>
    </location>
</feature>
<dbReference type="PANTHER" id="PTHR44998">
    <property type="match status" value="1"/>
</dbReference>
<feature type="repeat" description="TPR" evidence="1">
    <location>
        <begin position="174"/>
        <end position="207"/>
    </location>
</feature>
<dbReference type="SUPFAM" id="SSF48452">
    <property type="entry name" value="TPR-like"/>
    <property type="match status" value="1"/>
</dbReference>
<protein>
    <recommendedName>
        <fullName evidence="2">Glycosyltransferase 2-like domain-containing protein</fullName>
    </recommendedName>
</protein>
<dbReference type="PANTHER" id="PTHR44998:SF1">
    <property type="entry name" value="UDP-N-ACETYLGLUCOSAMINE--PEPTIDE N-ACETYLGLUCOSAMINYLTRANSFERASE 110 KDA SUBUNIT"/>
    <property type="match status" value="1"/>
</dbReference>
<name>A0A8K1CIY0_PYTOL</name>
<dbReference type="Gene3D" id="1.25.40.10">
    <property type="entry name" value="Tetratricopeptide repeat domain"/>
    <property type="match status" value="1"/>
</dbReference>
<dbReference type="Gene3D" id="3.90.550.10">
    <property type="entry name" value="Spore Coat Polysaccharide Biosynthesis Protein SpsA, Chain A"/>
    <property type="match status" value="1"/>
</dbReference>
<evidence type="ECO:0000256" key="1">
    <source>
        <dbReference type="PROSITE-ProRule" id="PRU00339"/>
    </source>
</evidence>
<dbReference type="Gene3D" id="3.40.50.2000">
    <property type="entry name" value="Glycogen Phosphorylase B"/>
    <property type="match status" value="1"/>
</dbReference>
<dbReference type="SUPFAM" id="SSF53448">
    <property type="entry name" value="Nucleotide-diphospho-sugar transferases"/>
    <property type="match status" value="1"/>
</dbReference>
<dbReference type="InterPro" id="IPR029044">
    <property type="entry name" value="Nucleotide-diphossugar_trans"/>
</dbReference>
<proteinExistence type="predicted"/>
<evidence type="ECO:0000313" key="3">
    <source>
        <dbReference type="EMBL" id="TMW63560.1"/>
    </source>
</evidence>